<sequence>MVQFARSFRGAALAAATISLLGCAHQQGEKGESAFGITAASHEEAPLSDRPLTSDRAVAVALRDHPALRIAAAGERLAAADLLGAQTLPNPTLTLLDPVGAGVVEGSIVVPFDFLTRGPKIAAARARLEAAELDTLHASITLIRDVRHAFTVAQAAERRAVLLAADADALGQLANIARNSADVGRGTGLNAVAARSTALAASAAAERARADAEIAKAALEAYLGMPLGDATLSEEMAPPNSQLPSLSGLIDAALSARPDVLAAQRRRQAALRDGHGRVVDALAPSGYVDLAKQPSEPLQFSGGGGLAIPIFDRGQAARRRAAARVEESEARLEALSRTAREEVTSARLAYQNALQQDADYANDILPSAEHRLTLTQKSFELGRATLTDVLIARRDLVAIQQAKADTAAAAAMAWADLQYAMGAGPALLPTPGKGER</sequence>
<accession>E0TIK5</accession>
<comment type="similarity">
    <text evidence="1">Belongs to the outer membrane factor (OMF) (TC 1.B.17) family.</text>
</comment>
<dbReference type="STRING" id="314260.PB2503_00480"/>
<dbReference type="Pfam" id="PF02321">
    <property type="entry name" value="OEP"/>
    <property type="match status" value="1"/>
</dbReference>
<dbReference type="SUPFAM" id="SSF56954">
    <property type="entry name" value="Outer membrane efflux proteins (OEP)"/>
    <property type="match status" value="1"/>
</dbReference>
<dbReference type="HOGENOM" id="CLU_628289_0_0_5"/>
<evidence type="ECO:0000313" key="3">
    <source>
        <dbReference type="Proteomes" id="UP000001302"/>
    </source>
</evidence>
<reference evidence="2 3" key="2">
    <citation type="journal article" date="2011" name="J. Bacteriol.">
        <title>Complete genome sequence of strain HTCC2503T of Parvularcula bermudensis, the type species of the order "Parvularculales" in the class Alphaproteobacteria.</title>
        <authorList>
            <person name="Oh H.M."/>
            <person name="Kang I."/>
            <person name="Vergin K.L."/>
            <person name="Kang D."/>
            <person name="Rhee K.H."/>
            <person name="Giovannoni S.J."/>
            <person name="Cho J.C."/>
        </authorList>
    </citation>
    <scope>NUCLEOTIDE SEQUENCE [LARGE SCALE GENOMIC DNA]</scope>
    <source>
        <strain evidence="3">ATCC BAA-594 / HTCC2503 / KCTC 12087</strain>
    </source>
</reference>
<name>E0TIK5_PARBH</name>
<dbReference type="KEGG" id="pbr:PB2503_00480"/>
<dbReference type="PANTHER" id="PTHR30203:SF24">
    <property type="entry name" value="BLR4935 PROTEIN"/>
    <property type="match status" value="1"/>
</dbReference>
<dbReference type="InterPro" id="IPR010131">
    <property type="entry name" value="MdtP/NodT-like"/>
</dbReference>
<protein>
    <submittedName>
        <fullName evidence="2">Uncharacterized protein</fullName>
    </submittedName>
</protein>
<gene>
    <name evidence="2" type="ordered locus">PB2503_00480</name>
</gene>
<dbReference type="Proteomes" id="UP000001302">
    <property type="component" value="Chromosome"/>
</dbReference>
<dbReference type="PROSITE" id="PS51257">
    <property type="entry name" value="PROKAR_LIPOPROTEIN"/>
    <property type="match status" value="1"/>
</dbReference>
<evidence type="ECO:0000256" key="1">
    <source>
        <dbReference type="ARBA" id="ARBA00007613"/>
    </source>
</evidence>
<dbReference type="EMBL" id="CP002156">
    <property type="protein sequence ID" value="ADM10863.1"/>
    <property type="molecule type" value="Genomic_DNA"/>
</dbReference>
<dbReference type="AlphaFoldDB" id="E0TIK5"/>
<dbReference type="RefSeq" id="WP_013301837.1">
    <property type="nucleotide sequence ID" value="NC_014414.1"/>
</dbReference>
<dbReference type="GO" id="GO:0015562">
    <property type="term" value="F:efflux transmembrane transporter activity"/>
    <property type="evidence" value="ECO:0007669"/>
    <property type="project" value="InterPro"/>
</dbReference>
<organism evidence="2 3">
    <name type="scientific">Parvularcula bermudensis (strain ATCC BAA-594 / HTCC2503 / KCTC 12087)</name>
    <dbReference type="NCBI Taxonomy" id="314260"/>
    <lineage>
        <taxon>Bacteria</taxon>
        <taxon>Pseudomonadati</taxon>
        <taxon>Pseudomonadota</taxon>
        <taxon>Alphaproteobacteria</taxon>
        <taxon>Parvularculales</taxon>
        <taxon>Parvularculaceae</taxon>
        <taxon>Parvularcula</taxon>
    </lineage>
</organism>
<dbReference type="InterPro" id="IPR003423">
    <property type="entry name" value="OMP_efflux"/>
</dbReference>
<dbReference type="PANTHER" id="PTHR30203">
    <property type="entry name" value="OUTER MEMBRANE CATION EFFLUX PROTEIN"/>
    <property type="match status" value="1"/>
</dbReference>
<dbReference type="Gene3D" id="1.20.1600.10">
    <property type="entry name" value="Outer membrane efflux proteins (OEP)"/>
    <property type="match status" value="1"/>
</dbReference>
<keyword evidence="3" id="KW-1185">Reference proteome</keyword>
<dbReference type="eggNOG" id="COG1538">
    <property type="taxonomic scope" value="Bacteria"/>
</dbReference>
<evidence type="ECO:0000313" key="2">
    <source>
        <dbReference type="EMBL" id="ADM10863.1"/>
    </source>
</evidence>
<proteinExistence type="inferred from homology"/>
<reference evidence="3" key="1">
    <citation type="submission" date="2010-08" db="EMBL/GenBank/DDBJ databases">
        <title>Genome sequence of Parvularcula bermudensis HTCC2503.</title>
        <authorList>
            <person name="Kang D.-M."/>
            <person name="Oh H.-M."/>
            <person name="Cho J.-C."/>
        </authorList>
    </citation>
    <scope>NUCLEOTIDE SEQUENCE [LARGE SCALE GENOMIC DNA]</scope>
    <source>
        <strain evidence="3">ATCC BAA-594 / HTCC2503 / KCTC 12087</strain>
    </source>
</reference>